<dbReference type="SUPFAM" id="SSF55781">
    <property type="entry name" value="GAF domain-like"/>
    <property type="match status" value="1"/>
</dbReference>
<evidence type="ECO:0000256" key="7">
    <source>
        <dbReference type="ARBA" id="ARBA00022777"/>
    </source>
</evidence>
<keyword evidence="11" id="KW-0812">Transmembrane</keyword>
<evidence type="ECO:0000256" key="5">
    <source>
        <dbReference type="ARBA" id="ARBA00022679"/>
    </source>
</evidence>
<comment type="catalytic activity">
    <reaction evidence="1">
        <text>ATP + protein L-histidine = ADP + protein N-phospho-L-histidine.</text>
        <dbReference type="EC" id="2.7.13.3"/>
    </reaction>
</comment>
<keyword evidence="9" id="KW-0902">Two-component regulatory system</keyword>
<gene>
    <name evidence="14" type="ORF">FYK34_03215</name>
</gene>
<dbReference type="CDD" id="cd00082">
    <property type="entry name" value="HisKA"/>
    <property type="match status" value="1"/>
</dbReference>
<feature type="coiled-coil region" evidence="10">
    <location>
        <begin position="233"/>
        <end position="267"/>
    </location>
</feature>
<feature type="domain" description="Histidine kinase" evidence="12">
    <location>
        <begin position="620"/>
        <end position="788"/>
    </location>
</feature>
<dbReference type="SUPFAM" id="SSF47384">
    <property type="entry name" value="Homodimeric domain of signal transducing histidine kinase"/>
    <property type="match status" value="1"/>
</dbReference>
<evidence type="ECO:0000256" key="8">
    <source>
        <dbReference type="ARBA" id="ARBA00022840"/>
    </source>
</evidence>
<evidence type="ECO:0000259" key="12">
    <source>
        <dbReference type="PROSITE" id="PS50109"/>
    </source>
</evidence>
<keyword evidence="6" id="KW-0547">Nucleotide-binding</keyword>
<keyword evidence="5" id="KW-0808">Transferase</keyword>
<feature type="transmembrane region" description="Helical" evidence="11">
    <location>
        <begin position="165"/>
        <end position="187"/>
    </location>
</feature>
<keyword evidence="7" id="KW-0418">Kinase</keyword>
<dbReference type="Proteomes" id="UP000322079">
    <property type="component" value="Chromosome"/>
</dbReference>
<dbReference type="KEGG" id="chrm:FYK34_03215"/>
<dbReference type="Gene3D" id="6.10.340.10">
    <property type="match status" value="1"/>
</dbReference>
<dbReference type="InterPro" id="IPR003661">
    <property type="entry name" value="HisK_dim/P_dom"/>
</dbReference>
<keyword evidence="10" id="KW-0175">Coiled coil</keyword>
<dbReference type="SUPFAM" id="SSF55874">
    <property type="entry name" value="ATPase domain of HSP90 chaperone/DNA topoisomerase II/histidine kinase"/>
    <property type="match status" value="1"/>
</dbReference>
<dbReference type="GO" id="GO:0016020">
    <property type="term" value="C:membrane"/>
    <property type="evidence" value="ECO:0007669"/>
    <property type="project" value="UniProtKB-SubCell"/>
</dbReference>
<evidence type="ECO:0000259" key="13">
    <source>
        <dbReference type="PROSITE" id="PS50885"/>
    </source>
</evidence>
<keyword evidence="4" id="KW-0597">Phosphoprotein</keyword>
<organism evidence="14 15">
    <name type="scientific">Chromobacterium paludis</name>
    <dbReference type="NCBI Taxonomy" id="2605945"/>
    <lineage>
        <taxon>Bacteria</taxon>
        <taxon>Pseudomonadati</taxon>
        <taxon>Pseudomonadota</taxon>
        <taxon>Betaproteobacteria</taxon>
        <taxon>Neisseriales</taxon>
        <taxon>Chromobacteriaceae</taxon>
        <taxon>Chromobacterium</taxon>
    </lineage>
</organism>
<dbReference type="PANTHER" id="PTHR43065:SF10">
    <property type="entry name" value="PEROXIDE STRESS-ACTIVATED HISTIDINE KINASE MAK3"/>
    <property type="match status" value="1"/>
</dbReference>
<keyword evidence="11" id="KW-0472">Membrane</keyword>
<dbReference type="EC" id="2.7.13.3" evidence="3"/>
<name>A0A5C1DD48_9NEIS</name>
<evidence type="ECO:0000256" key="1">
    <source>
        <dbReference type="ARBA" id="ARBA00000085"/>
    </source>
</evidence>
<dbReference type="InterPro" id="IPR003660">
    <property type="entry name" value="HAMP_dom"/>
</dbReference>
<dbReference type="InterPro" id="IPR005467">
    <property type="entry name" value="His_kinase_dom"/>
</dbReference>
<dbReference type="InterPro" id="IPR004358">
    <property type="entry name" value="Sig_transdc_His_kin-like_C"/>
</dbReference>
<keyword evidence="8" id="KW-0067">ATP-binding</keyword>
<evidence type="ECO:0000256" key="3">
    <source>
        <dbReference type="ARBA" id="ARBA00012438"/>
    </source>
</evidence>
<dbReference type="InterPro" id="IPR029016">
    <property type="entry name" value="GAF-like_dom_sf"/>
</dbReference>
<dbReference type="Gene3D" id="3.30.565.10">
    <property type="entry name" value="Histidine kinase-like ATPase, C-terminal domain"/>
    <property type="match status" value="1"/>
</dbReference>
<evidence type="ECO:0000313" key="14">
    <source>
        <dbReference type="EMBL" id="QEL54642.1"/>
    </source>
</evidence>
<comment type="subcellular location">
    <subcellularLocation>
        <location evidence="2">Membrane</location>
    </subcellularLocation>
</comment>
<evidence type="ECO:0000256" key="6">
    <source>
        <dbReference type="ARBA" id="ARBA00022741"/>
    </source>
</evidence>
<dbReference type="AlphaFoldDB" id="A0A5C1DD48"/>
<feature type="domain" description="HAMP" evidence="13">
    <location>
        <begin position="189"/>
        <end position="245"/>
    </location>
</feature>
<evidence type="ECO:0000256" key="4">
    <source>
        <dbReference type="ARBA" id="ARBA00022553"/>
    </source>
</evidence>
<proteinExistence type="predicted"/>
<evidence type="ECO:0000313" key="15">
    <source>
        <dbReference type="Proteomes" id="UP000322079"/>
    </source>
</evidence>
<dbReference type="PROSITE" id="PS50885">
    <property type="entry name" value="HAMP"/>
    <property type="match status" value="1"/>
</dbReference>
<dbReference type="Pfam" id="PF02518">
    <property type="entry name" value="HATPase_c"/>
    <property type="match status" value="1"/>
</dbReference>
<dbReference type="GO" id="GO:0000155">
    <property type="term" value="F:phosphorelay sensor kinase activity"/>
    <property type="evidence" value="ECO:0007669"/>
    <property type="project" value="InterPro"/>
</dbReference>
<accession>A0A5C1DD48</accession>
<dbReference type="Gene3D" id="3.30.450.40">
    <property type="match status" value="1"/>
</dbReference>
<dbReference type="GO" id="GO:0005524">
    <property type="term" value="F:ATP binding"/>
    <property type="evidence" value="ECO:0007669"/>
    <property type="project" value="UniProtKB-KW"/>
</dbReference>
<evidence type="ECO:0000256" key="11">
    <source>
        <dbReference type="SAM" id="Phobius"/>
    </source>
</evidence>
<dbReference type="PANTHER" id="PTHR43065">
    <property type="entry name" value="SENSOR HISTIDINE KINASE"/>
    <property type="match status" value="1"/>
</dbReference>
<keyword evidence="11" id="KW-1133">Transmembrane helix</keyword>
<protein>
    <recommendedName>
        <fullName evidence="3">histidine kinase</fullName>
        <ecNumber evidence="3">2.7.13.3</ecNumber>
    </recommendedName>
</protein>
<dbReference type="PROSITE" id="PS50109">
    <property type="entry name" value="HIS_KIN"/>
    <property type="match status" value="1"/>
</dbReference>
<sequence length="791" mass="88790">MRNMRNGKTGTRSLAGRLVLATLLFCLAFTLATVIVKTWLTWNSNLQAMQQQLNLIGDIYQQTLKKAIWDLDRSAIEEHLHSSFHVQSVGQVSIKLINLNAESQKPYESEAFKLAKPGWHDTSWTPKIFFLLKHHDTTTNTTETIGSLEIEGDSRLLIAELKREIVNIILTQTIYSLMLAGFLMLIFNRYVTSHIRQIAQHLDQFSPESLHRLIRLDRKHTYHDELDKLASGINTMQQNLSDYLQQKNKYEEELAAHRDHLSELVHQRTADLHQANIALQHSADTLRQLGDIGKALTASLDSKAICLALYQHLRELIAISGFSVALLQADARRLEWIYCIYDGQEADAPPLPLDCPDDFLAQSFLGDCEMRLLDAEDLARLHLPGCTPQPGSLKQGVVHQLIAGRKRIGIAMGLSHQDHSFQQRELEIFRSIAAYAAIALSNAQSYDLVKAARQHADQALQDLRQTQGQLIQSEKMAVLGQLVAGVAHEINTPIGAIKSSGNNILEALEHAMDELPDLLLRLDEPHRALFKRLLEGGRAANTAFNSREERSLTRQLAEQLGEIGIDDARGKAAMLVQLRAQERYQDFLPLLRHADSNAILNAAYNIYSVTMNAANINMAVDRVGKIIFALKSFSRFDNEGEMVEVPLADGIETVLTIYQNKIKQNIELIREYQDIPHIKCQPDQLNQVWTNLISNALQAMNCQGTLRLGIQSDGNYAVVSVSDSGCGIPETIKDRIFDPFFTTKPRGEGTGLGLDIVKKIIERHQGKIEFSSDVGQGTTFRVFLPYRQEAI</sequence>
<evidence type="ECO:0000256" key="10">
    <source>
        <dbReference type="SAM" id="Coils"/>
    </source>
</evidence>
<dbReference type="EMBL" id="CP043473">
    <property type="protein sequence ID" value="QEL54642.1"/>
    <property type="molecule type" value="Genomic_DNA"/>
</dbReference>
<dbReference type="PRINTS" id="PR00344">
    <property type="entry name" value="BCTRLSENSOR"/>
</dbReference>
<evidence type="ECO:0000256" key="9">
    <source>
        <dbReference type="ARBA" id="ARBA00023012"/>
    </source>
</evidence>
<keyword evidence="15" id="KW-1185">Reference proteome</keyword>
<dbReference type="SMART" id="SM00387">
    <property type="entry name" value="HATPase_c"/>
    <property type="match status" value="1"/>
</dbReference>
<dbReference type="InterPro" id="IPR036890">
    <property type="entry name" value="HATPase_C_sf"/>
</dbReference>
<dbReference type="InterPro" id="IPR003594">
    <property type="entry name" value="HATPase_dom"/>
</dbReference>
<evidence type="ECO:0000256" key="2">
    <source>
        <dbReference type="ARBA" id="ARBA00004370"/>
    </source>
</evidence>
<reference evidence="14 15" key="1">
    <citation type="submission" date="2019-08" db="EMBL/GenBank/DDBJ databases">
        <title>Chromobacterium paludis, a novel bacterium isolated from a Maryland marsh pond.</title>
        <authorList>
            <person name="Blackburn M.B."/>
            <person name="Gundersen-Rindal D.E."/>
        </authorList>
    </citation>
    <scope>NUCLEOTIDE SEQUENCE [LARGE SCALE GENOMIC DNA]</scope>
    <source>
        <strain evidence="15">IIBBL 257-1</strain>
    </source>
</reference>
<dbReference type="InterPro" id="IPR036097">
    <property type="entry name" value="HisK_dim/P_sf"/>
</dbReference>
<dbReference type="SMART" id="SM00304">
    <property type="entry name" value="HAMP"/>
    <property type="match status" value="1"/>
</dbReference>
<dbReference type="Gene3D" id="1.10.287.130">
    <property type="match status" value="1"/>
</dbReference>